<gene>
    <name evidence="2" type="ORF">VKT23_018716</name>
</gene>
<dbReference type="InterPro" id="IPR032801">
    <property type="entry name" value="PXL2A/B/C"/>
</dbReference>
<dbReference type="Pfam" id="PF13911">
    <property type="entry name" value="AhpC-TSA_2"/>
    <property type="match status" value="1"/>
</dbReference>
<dbReference type="SUPFAM" id="SSF52833">
    <property type="entry name" value="Thioredoxin-like"/>
    <property type="match status" value="1"/>
</dbReference>
<dbReference type="PROSITE" id="PS51352">
    <property type="entry name" value="THIOREDOXIN_2"/>
    <property type="match status" value="1"/>
</dbReference>
<sequence length="200" mass="22359">MSTSSDLPDQRVIEKVCDLELFDAKGKKIKFNTIIAGKKVIVVFIRHFFCGSCQQYVEQLASVPKEKLEGANIGLVVVGCGDWQPITHYAEETGFKGEIYAEPTRAIYRELGMISNMGGTPQGEERKSYLKRGPLFNALRSIWRGPLSKPSLIGKQGNVAQLGGEFVFEPEKKCTFAYRMKHSEDHVEVVDLMKRAGVDL</sequence>
<accession>A0ABR1INR4</accession>
<dbReference type="PANTHER" id="PTHR28630:SF3">
    <property type="entry name" value="PEROXIREDOXIN-LIKE 2C"/>
    <property type="match status" value="1"/>
</dbReference>
<dbReference type="Proteomes" id="UP001498398">
    <property type="component" value="Unassembled WGS sequence"/>
</dbReference>
<dbReference type="CDD" id="cd02970">
    <property type="entry name" value="PRX_like2"/>
    <property type="match status" value="1"/>
</dbReference>
<dbReference type="Gene3D" id="3.40.30.10">
    <property type="entry name" value="Glutaredoxin"/>
    <property type="match status" value="1"/>
</dbReference>
<evidence type="ECO:0000313" key="3">
    <source>
        <dbReference type="Proteomes" id="UP001498398"/>
    </source>
</evidence>
<feature type="domain" description="Thioredoxin" evidence="1">
    <location>
        <begin position="10"/>
        <end position="141"/>
    </location>
</feature>
<dbReference type="EMBL" id="JBANRG010000087">
    <property type="protein sequence ID" value="KAK7437271.1"/>
    <property type="molecule type" value="Genomic_DNA"/>
</dbReference>
<proteinExistence type="predicted"/>
<protein>
    <recommendedName>
        <fullName evidence="1">Thioredoxin domain-containing protein</fullName>
    </recommendedName>
</protein>
<evidence type="ECO:0000259" key="1">
    <source>
        <dbReference type="PROSITE" id="PS51352"/>
    </source>
</evidence>
<keyword evidence="3" id="KW-1185">Reference proteome</keyword>
<evidence type="ECO:0000313" key="2">
    <source>
        <dbReference type="EMBL" id="KAK7437271.1"/>
    </source>
</evidence>
<organism evidence="2 3">
    <name type="scientific">Marasmiellus scandens</name>
    <dbReference type="NCBI Taxonomy" id="2682957"/>
    <lineage>
        <taxon>Eukaryota</taxon>
        <taxon>Fungi</taxon>
        <taxon>Dikarya</taxon>
        <taxon>Basidiomycota</taxon>
        <taxon>Agaricomycotina</taxon>
        <taxon>Agaricomycetes</taxon>
        <taxon>Agaricomycetidae</taxon>
        <taxon>Agaricales</taxon>
        <taxon>Marasmiineae</taxon>
        <taxon>Omphalotaceae</taxon>
        <taxon>Marasmiellus</taxon>
    </lineage>
</organism>
<dbReference type="InterPro" id="IPR013766">
    <property type="entry name" value="Thioredoxin_domain"/>
</dbReference>
<reference evidence="2 3" key="1">
    <citation type="submission" date="2024-01" db="EMBL/GenBank/DDBJ databases">
        <title>A draft genome for the cacao thread blight pathogen Marasmiellus scandens.</title>
        <authorList>
            <person name="Baruah I.K."/>
            <person name="Leung J."/>
            <person name="Bukari Y."/>
            <person name="Amoako-Attah I."/>
            <person name="Meinhardt L.W."/>
            <person name="Bailey B.A."/>
            <person name="Cohen S.P."/>
        </authorList>
    </citation>
    <scope>NUCLEOTIDE SEQUENCE [LARGE SCALE GENOMIC DNA]</scope>
    <source>
        <strain evidence="2 3">GH-19</strain>
    </source>
</reference>
<dbReference type="PANTHER" id="PTHR28630">
    <property type="match status" value="1"/>
</dbReference>
<dbReference type="InterPro" id="IPR036249">
    <property type="entry name" value="Thioredoxin-like_sf"/>
</dbReference>
<comment type="caution">
    <text evidence="2">The sequence shown here is derived from an EMBL/GenBank/DDBJ whole genome shotgun (WGS) entry which is preliminary data.</text>
</comment>
<name>A0ABR1INR4_9AGAR</name>